<organism evidence="2">
    <name type="scientific">marine sediment metagenome</name>
    <dbReference type="NCBI Taxonomy" id="412755"/>
    <lineage>
        <taxon>unclassified sequences</taxon>
        <taxon>metagenomes</taxon>
        <taxon>ecological metagenomes</taxon>
    </lineage>
</organism>
<protein>
    <recommendedName>
        <fullName evidence="1">Aminoglycoside phosphotransferase domain-containing protein</fullName>
    </recommendedName>
</protein>
<proteinExistence type="predicted"/>
<sequence>MMKPQTPRTVDDLTPEYLSMVAAKLLGDPTVTVTGFTLTPEPFEFPRFGDKRFFEIAFDYTGRDGGGRYTVILRVLPPMDAVMMLTGDTEHRELKAFQTGLYDQVPGTFHIPYVHIEFEPAHDQYWAFVEDVRPEMARLGMHAVIPDQTLRLILSHLAAFHAAFWERRDILSQPWLMRLDQPVDYFYRCVVDILDGMKAPAQSSEYIMGKWPWLRQGVVNLMDSLPANTRVVIERLYREPERLLEKVRPLPRTLCHYDFDNRNLGLKDTPDGTKTVVIDWEIVGEGLSSADIGRFLAYQQPPNTEELVGHYLDELERHLGQPIDREQWLYGSELVTIAIWQIIGMLFGVMVNAASAPVPDGQRQAMRERVYSDIAHVESLAHKHGLA</sequence>
<accession>A0A0F9JTZ1</accession>
<evidence type="ECO:0000313" key="2">
    <source>
        <dbReference type="EMBL" id="KKM02393.1"/>
    </source>
</evidence>
<feature type="domain" description="Aminoglycoside phosphotransferase" evidence="1">
    <location>
        <begin position="111"/>
        <end position="316"/>
    </location>
</feature>
<gene>
    <name evidence="2" type="ORF">LCGC14_1784880</name>
</gene>
<dbReference type="EMBL" id="LAZR01016946">
    <property type="protein sequence ID" value="KKM02393.1"/>
    <property type="molecule type" value="Genomic_DNA"/>
</dbReference>
<dbReference type="InterPro" id="IPR011009">
    <property type="entry name" value="Kinase-like_dom_sf"/>
</dbReference>
<dbReference type="InterPro" id="IPR002575">
    <property type="entry name" value="Aminoglycoside_PTrfase"/>
</dbReference>
<reference evidence="2" key="1">
    <citation type="journal article" date="2015" name="Nature">
        <title>Complex archaea that bridge the gap between prokaryotes and eukaryotes.</title>
        <authorList>
            <person name="Spang A."/>
            <person name="Saw J.H."/>
            <person name="Jorgensen S.L."/>
            <person name="Zaremba-Niedzwiedzka K."/>
            <person name="Martijn J."/>
            <person name="Lind A.E."/>
            <person name="van Eijk R."/>
            <person name="Schleper C."/>
            <person name="Guy L."/>
            <person name="Ettema T.J."/>
        </authorList>
    </citation>
    <scope>NUCLEOTIDE SEQUENCE</scope>
</reference>
<name>A0A0F9JTZ1_9ZZZZ</name>
<dbReference type="Gene3D" id="3.90.1200.10">
    <property type="match status" value="1"/>
</dbReference>
<comment type="caution">
    <text evidence="2">The sequence shown here is derived from an EMBL/GenBank/DDBJ whole genome shotgun (WGS) entry which is preliminary data.</text>
</comment>
<evidence type="ECO:0000259" key="1">
    <source>
        <dbReference type="Pfam" id="PF01636"/>
    </source>
</evidence>
<dbReference type="Pfam" id="PF01636">
    <property type="entry name" value="APH"/>
    <property type="match status" value="1"/>
</dbReference>
<dbReference type="AlphaFoldDB" id="A0A0F9JTZ1"/>
<dbReference type="SUPFAM" id="SSF56112">
    <property type="entry name" value="Protein kinase-like (PK-like)"/>
    <property type="match status" value="1"/>
</dbReference>